<gene>
    <name evidence="1" type="ORF">BSTOLATCC_MIC63764</name>
</gene>
<protein>
    <recommendedName>
        <fullName evidence="3">Folate receptor-like domain-containing protein</fullName>
    </recommendedName>
</protein>
<name>A0AAU9K8F6_9CILI</name>
<evidence type="ECO:0000313" key="2">
    <source>
        <dbReference type="Proteomes" id="UP001162131"/>
    </source>
</evidence>
<sequence length="186" mass="21520">MFLILLIGAVFAYNCTLLPGSDSRDPNPSLVKCYRQNGSSCCVSAHDQHIQSVYGQIFPDQCQREYGWMEDYFCFGCHPSQGKHTDEANMTVTLCKGYAEDIWGGDLSKRTKKYDNCGMYTYWRANPQTVIPSLEWDNAYEFFDEVKPPYFENYTILISEKVCFDSGWGVQLNWALLCVWVWILNF</sequence>
<dbReference type="EMBL" id="CAJZBQ010000062">
    <property type="protein sequence ID" value="CAG9335287.1"/>
    <property type="molecule type" value="Genomic_DNA"/>
</dbReference>
<proteinExistence type="predicted"/>
<dbReference type="AlphaFoldDB" id="A0AAU9K8F6"/>
<organism evidence="1 2">
    <name type="scientific">Blepharisma stoltei</name>
    <dbReference type="NCBI Taxonomy" id="1481888"/>
    <lineage>
        <taxon>Eukaryota</taxon>
        <taxon>Sar</taxon>
        <taxon>Alveolata</taxon>
        <taxon>Ciliophora</taxon>
        <taxon>Postciliodesmatophora</taxon>
        <taxon>Heterotrichea</taxon>
        <taxon>Heterotrichida</taxon>
        <taxon>Blepharismidae</taxon>
        <taxon>Blepharisma</taxon>
    </lineage>
</organism>
<evidence type="ECO:0000313" key="1">
    <source>
        <dbReference type="EMBL" id="CAG9335287.1"/>
    </source>
</evidence>
<reference evidence="1" key="1">
    <citation type="submission" date="2021-09" db="EMBL/GenBank/DDBJ databases">
        <authorList>
            <consortium name="AG Swart"/>
            <person name="Singh M."/>
            <person name="Singh A."/>
            <person name="Seah K."/>
            <person name="Emmerich C."/>
        </authorList>
    </citation>
    <scope>NUCLEOTIDE SEQUENCE</scope>
    <source>
        <strain evidence="1">ATCC30299</strain>
    </source>
</reference>
<accession>A0AAU9K8F6</accession>
<keyword evidence="2" id="KW-1185">Reference proteome</keyword>
<dbReference type="Proteomes" id="UP001162131">
    <property type="component" value="Unassembled WGS sequence"/>
</dbReference>
<evidence type="ECO:0008006" key="3">
    <source>
        <dbReference type="Google" id="ProtNLM"/>
    </source>
</evidence>
<comment type="caution">
    <text evidence="1">The sequence shown here is derived from an EMBL/GenBank/DDBJ whole genome shotgun (WGS) entry which is preliminary data.</text>
</comment>